<dbReference type="PANTHER" id="PTHR11188">
    <property type="entry name" value="ARRESTIN DOMAIN CONTAINING PROTEIN"/>
    <property type="match status" value="1"/>
</dbReference>
<evidence type="ECO:0000313" key="2">
    <source>
        <dbReference type="EMBL" id="PAV88517.1"/>
    </source>
</evidence>
<protein>
    <submittedName>
        <fullName evidence="2">Uncharacterized protein</fullName>
    </submittedName>
</protein>
<dbReference type="STRING" id="2018661.A0A2A2LRD4"/>
<dbReference type="PANTHER" id="PTHR11188:SF130">
    <property type="entry name" value="ARRESTIN C-TERMINAL-LIKE DOMAIN-CONTAINING PROTEIN"/>
    <property type="match status" value="1"/>
</dbReference>
<dbReference type="GO" id="GO:0015031">
    <property type="term" value="P:protein transport"/>
    <property type="evidence" value="ECO:0007669"/>
    <property type="project" value="TreeGrafter"/>
</dbReference>
<sequence length="569" mass="65238">MAAAAPASYCRVVSLNVAPLFESAKDNQLVATVDVENQSEFTHSCQVVFRGYVRRPNELLYEFLHEQQWIIVKPSSTETQDVAVDVWLPRFPPSMQILQDLVVEYSVKATVDPWYENHHIEKKFDVARTLILKMPHTACFAKQWIVNECVGHNKWIHKKCSPINGEVWTDKGAYTFGEHVRVKWTLHHEDSKISDPGHPMLMEKHNSIVASKQVKADGQSDSEEENEDPQVKKKMREQKDYSVDIEKLKVIPGTGSNGLKEANAVVDFVINSNEPKPLGAVRLLLQGEARAGSMWYEFVRFKAIVCSNEHSHFSPGQHKVQISLPFRDSQYDVNILPPTLGDDIRYVCRASGDSWRKNIVPRETDIMVDRYTDTWGRAEFKPPYSEQKGAIAIKMRQRNFQRGKSVLMQVEGKMRKLQLQLVQQRRLRIPGLSKQESYCHERVVSVEESPSDENQWPSEWSVPIPPNVPPSIEISYWNVLFLSYQAVAVVTLEDGHNHTHKVPIWIGCTDDNLERLPNTRPIAPIDGPKSAAEPELGELPPFEVVHPEEIREQPYWVERFNDHTYGYMS</sequence>
<dbReference type="InterPro" id="IPR050357">
    <property type="entry name" value="Arrestin_domain-protein"/>
</dbReference>
<proteinExistence type="predicted"/>
<dbReference type="GO" id="GO:0005737">
    <property type="term" value="C:cytoplasm"/>
    <property type="evidence" value="ECO:0007669"/>
    <property type="project" value="TreeGrafter"/>
</dbReference>
<dbReference type="OrthoDB" id="5835966at2759"/>
<dbReference type="Proteomes" id="UP000218231">
    <property type="component" value="Unassembled WGS sequence"/>
</dbReference>
<feature type="region of interest" description="Disordered" evidence="1">
    <location>
        <begin position="211"/>
        <end position="238"/>
    </location>
</feature>
<accession>A0A2A2LRD4</accession>
<evidence type="ECO:0000256" key="1">
    <source>
        <dbReference type="SAM" id="MobiDB-lite"/>
    </source>
</evidence>
<dbReference type="EMBL" id="LIAE01006517">
    <property type="protein sequence ID" value="PAV88517.1"/>
    <property type="molecule type" value="Genomic_DNA"/>
</dbReference>
<comment type="caution">
    <text evidence="2">The sequence shown here is derived from an EMBL/GenBank/DDBJ whole genome shotgun (WGS) entry which is preliminary data.</text>
</comment>
<reference evidence="2 3" key="1">
    <citation type="journal article" date="2017" name="Curr. Biol.">
        <title>Genome architecture and evolution of a unichromosomal asexual nematode.</title>
        <authorList>
            <person name="Fradin H."/>
            <person name="Zegar C."/>
            <person name="Gutwein M."/>
            <person name="Lucas J."/>
            <person name="Kovtun M."/>
            <person name="Corcoran D."/>
            <person name="Baugh L.R."/>
            <person name="Kiontke K."/>
            <person name="Gunsalus K."/>
            <person name="Fitch D.H."/>
            <person name="Piano F."/>
        </authorList>
    </citation>
    <scope>NUCLEOTIDE SEQUENCE [LARGE SCALE GENOMIC DNA]</scope>
    <source>
        <strain evidence="2">PF1309</strain>
    </source>
</reference>
<dbReference type="AlphaFoldDB" id="A0A2A2LRD4"/>
<keyword evidence="3" id="KW-1185">Reference proteome</keyword>
<evidence type="ECO:0000313" key="3">
    <source>
        <dbReference type="Proteomes" id="UP000218231"/>
    </source>
</evidence>
<organism evidence="2 3">
    <name type="scientific">Diploscapter pachys</name>
    <dbReference type="NCBI Taxonomy" id="2018661"/>
    <lineage>
        <taxon>Eukaryota</taxon>
        <taxon>Metazoa</taxon>
        <taxon>Ecdysozoa</taxon>
        <taxon>Nematoda</taxon>
        <taxon>Chromadorea</taxon>
        <taxon>Rhabditida</taxon>
        <taxon>Rhabditina</taxon>
        <taxon>Rhabditomorpha</taxon>
        <taxon>Rhabditoidea</taxon>
        <taxon>Rhabditidae</taxon>
        <taxon>Diploscapter</taxon>
    </lineage>
</organism>
<name>A0A2A2LRD4_9BILA</name>
<gene>
    <name evidence="2" type="ORF">WR25_07899</name>
</gene>